<evidence type="ECO:0000313" key="4">
    <source>
        <dbReference type="EMBL" id="AHZ71632.1"/>
    </source>
</evidence>
<gene>
    <name evidence="4" type="ORF">OU5_4553</name>
</gene>
<dbReference type="PANTHER" id="PTHR43420:SF12">
    <property type="entry name" value="N-ACETYLTRANSFERASE DOMAIN-CONTAINING PROTEIN"/>
    <property type="match status" value="1"/>
</dbReference>
<dbReference type="PANTHER" id="PTHR43420">
    <property type="entry name" value="ACETYLTRANSFERASE"/>
    <property type="match status" value="1"/>
</dbReference>
<dbReference type="EMBL" id="CP005960">
    <property type="protein sequence ID" value="AHZ71632.1"/>
    <property type="molecule type" value="Genomic_DNA"/>
</dbReference>
<dbReference type="KEGG" id="pman:OU5_4553"/>
<dbReference type="InterPro" id="IPR016181">
    <property type="entry name" value="Acyl_CoA_acyltransferase"/>
</dbReference>
<dbReference type="HOGENOM" id="CLU_139771_0_0_6"/>
<evidence type="ECO:0000256" key="2">
    <source>
        <dbReference type="ARBA" id="ARBA00023315"/>
    </source>
</evidence>
<dbReference type="InterPro" id="IPR050680">
    <property type="entry name" value="YpeA/RimI_acetyltransf"/>
</dbReference>
<keyword evidence="2" id="KW-0012">Acyltransferase</keyword>
<accession>A0A024EFQ0</accession>
<keyword evidence="1 4" id="KW-0808">Transferase</keyword>
<dbReference type="GO" id="GO:0016747">
    <property type="term" value="F:acyltransferase activity, transferring groups other than amino-acyl groups"/>
    <property type="evidence" value="ECO:0007669"/>
    <property type="project" value="InterPro"/>
</dbReference>
<name>A0A024EFQ0_9PSED</name>
<dbReference type="Pfam" id="PF00583">
    <property type="entry name" value="Acetyltransf_1"/>
    <property type="match status" value="1"/>
</dbReference>
<dbReference type="SUPFAM" id="SSF55729">
    <property type="entry name" value="Acyl-CoA N-acyltransferases (Nat)"/>
    <property type="match status" value="1"/>
</dbReference>
<dbReference type="AlphaFoldDB" id="A0A024EFQ0"/>
<evidence type="ECO:0000259" key="3">
    <source>
        <dbReference type="PROSITE" id="PS51186"/>
    </source>
</evidence>
<protein>
    <submittedName>
        <fullName evidence="4">GCN5-related N-acetyltransferase</fullName>
    </submittedName>
</protein>
<proteinExistence type="predicted"/>
<feature type="domain" description="N-acetyltransferase" evidence="3">
    <location>
        <begin position="29"/>
        <end position="160"/>
    </location>
</feature>
<dbReference type="CDD" id="cd04301">
    <property type="entry name" value="NAT_SF"/>
    <property type="match status" value="1"/>
</dbReference>
<reference evidence="4 5" key="1">
    <citation type="journal article" date="2012" name="J. Bacteriol.">
        <title>Genome sequence of cold-adapted Pseudomonas mandelii strain JR-1.</title>
        <authorList>
            <person name="Jang S.H."/>
            <person name="Kim J."/>
            <person name="Kim J."/>
            <person name="Hong S."/>
            <person name="Lee C."/>
        </authorList>
    </citation>
    <scope>NUCLEOTIDE SEQUENCE [LARGE SCALE GENOMIC DNA]</scope>
    <source>
        <strain evidence="4 5">JR-1</strain>
    </source>
</reference>
<dbReference type="PROSITE" id="PS51186">
    <property type="entry name" value="GNAT"/>
    <property type="match status" value="1"/>
</dbReference>
<sequence length="160" mass="18428">MTERFCLLMRRNLAEAVPAITWPVGIELIEYRPEVAQAVHHVMELGHLEGGGRVPELAIWQRRFETDPEYDPTLCFIAQDAEGIVGVAQCWTSAYIKKLMVHPRAQRRGLGRALLLHAFQVFQDRREGYVDLKVLEDNLRAQRLYESAGMYVVRRELVPV</sequence>
<dbReference type="Gene3D" id="3.40.630.30">
    <property type="match status" value="1"/>
</dbReference>
<organism evidence="4 5">
    <name type="scientific">Pseudomonas mandelii JR-1</name>
    <dbReference type="NCBI Taxonomy" id="1147786"/>
    <lineage>
        <taxon>Bacteria</taxon>
        <taxon>Pseudomonadati</taxon>
        <taxon>Pseudomonadota</taxon>
        <taxon>Gammaproteobacteria</taxon>
        <taxon>Pseudomonadales</taxon>
        <taxon>Pseudomonadaceae</taxon>
        <taxon>Pseudomonas</taxon>
    </lineage>
</organism>
<evidence type="ECO:0000256" key="1">
    <source>
        <dbReference type="ARBA" id="ARBA00022679"/>
    </source>
</evidence>
<evidence type="ECO:0000313" key="5">
    <source>
        <dbReference type="Proteomes" id="UP000026913"/>
    </source>
</evidence>
<dbReference type="InterPro" id="IPR000182">
    <property type="entry name" value="GNAT_dom"/>
</dbReference>
<dbReference type="Proteomes" id="UP000026913">
    <property type="component" value="Chromosome"/>
</dbReference>